<evidence type="ECO:0000313" key="22">
    <source>
        <dbReference type="Proteomes" id="UP000076532"/>
    </source>
</evidence>
<comment type="catalytic activity">
    <reaction evidence="2">
        <text>L-lysyl-L-alanine(out) = L-lysyl-L-alanine(in)</text>
        <dbReference type="Rhea" id="RHEA:79399"/>
        <dbReference type="ChEBI" id="CHEBI:229954"/>
    </reaction>
</comment>
<gene>
    <name evidence="21" type="ORF">FIBSPDRAFT_1048912</name>
</gene>
<comment type="catalytic activity">
    <reaction evidence="12">
        <text>L-histidyl-L-alpha-amino acid(out) = L-histidyl-L-alpha-amino acid(in)</text>
        <dbReference type="Rhea" id="RHEA:79379"/>
        <dbReference type="ChEBI" id="CHEBI:229964"/>
    </reaction>
</comment>
<evidence type="ECO:0000256" key="9">
    <source>
        <dbReference type="ARBA" id="ARBA00044899"/>
    </source>
</evidence>
<feature type="transmembrane region" description="Helical" evidence="20">
    <location>
        <begin position="107"/>
        <end position="127"/>
    </location>
</feature>
<evidence type="ECO:0000256" key="20">
    <source>
        <dbReference type="SAM" id="Phobius"/>
    </source>
</evidence>
<feature type="transmembrane region" description="Helical" evidence="20">
    <location>
        <begin position="251"/>
        <end position="269"/>
    </location>
</feature>
<evidence type="ECO:0000256" key="10">
    <source>
        <dbReference type="ARBA" id="ARBA00044900"/>
    </source>
</evidence>
<comment type="function">
    <text evidence="17">Lysosomal dipeptide uniporter that selectively exports lysine, arginine or histidine-containing dipeptides with a net positive charge from the lysosome lumen into the cytosol. Could play a role in a specific type of protein O-glycosylation indirectly regulating macrophages migration and tissue invasion. Also essential for liver homeostasis.</text>
</comment>
<evidence type="ECO:0000313" key="21">
    <source>
        <dbReference type="EMBL" id="KZP14270.1"/>
    </source>
</evidence>
<dbReference type="InterPro" id="IPR036259">
    <property type="entry name" value="MFS_trans_sf"/>
</dbReference>
<comment type="catalytic activity">
    <reaction evidence="7">
        <text>L-alpha-aminoacyl-L-lysine(out) = L-alpha-aminoacyl-L-lysine(in)</text>
        <dbReference type="Rhea" id="RHEA:79383"/>
        <dbReference type="ChEBI" id="CHEBI:229966"/>
    </reaction>
</comment>
<comment type="catalytic activity">
    <reaction evidence="9">
        <text>L-arginyl-L-alpha-amino acid(out) = L-arginyl-L-alpha-amino acid(in)</text>
        <dbReference type="Rhea" id="RHEA:79371"/>
        <dbReference type="ChEBI" id="CHEBI:84315"/>
    </reaction>
</comment>
<evidence type="ECO:0000256" key="16">
    <source>
        <dbReference type="ARBA" id="ARBA00045018"/>
    </source>
</evidence>
<name>A0A166D397_9AGAM</name>
<evidence type="ECO:0000256" key="12">
    <source>
        <dbReference type="ARBA" id="ARBA00044912"/>
    </source>
</evidence>
<dbReference type="EMBL" id="KV417620">
    <property type="protein sequence ID" value="KZP14270.1"/>
    <property type="molecule type" value="Genomic_DNA"/>
</dbReference>
<feature type="compositionally biased region" description="Basic and acidic residues" evidence="19">
    <location>
        <begin position="470"/>
        <end position="486"/>
    </location>
</feature>
<comment type="catalytic activity">
    <reaction evidence="10">
        <text>L-lysyl-L-lysine(out) = L-lysyl-L-lysine(in)</text>
        <dbReference type="Rhea" id="RHEA:79403"/>
        <dbReference type="ChEBI" id="CHEBI:229956"/>
    </reaction>
</comment>
<evidence type="ECO:0000256" key="13">
    <source>
        <dbReference type="ARBA" id="ARBA00044919"/>
    </source>
</evidence>
<feature type="transmembrane region" description="Helical" evidence="20">
    <location>
        <begin position="81"/>
        <end position="101"/>
    </location>
</feature>
<dbReference type="InterPro" id="IPR052187">
    <property type="entry name" value="MFSD1"/>
</dbReference>
<dbReference type="GO" id="GO:0022857">
    <property type="term" value="F:transmembrane transporter activity"/>
    <property type="evidence" value="ECO:0007669"/>
    <property type="project" value="InterPro"/>
</dbReference>
<keyword evidence="20" id="KW-0812">Transmembrane</keyword>
<dbReference type="STRING" id="436010.A0A166D397"/>
<comment type="catalytic activity">
    <reaction evidence="3">
        <text>L-histidyl-glycine(out) = L-histidyl-glycine(in)</text>
        <dbReference type="Rhea" id="RHEA:79395"/>
        <dbReference type="ChEBI" id="CHEBI:229957"/>
    </reaction>
</comment>
<comment type="catalytic activity">
    <reaction evidence="13">
        <text>L-alanyl-L-lysine(out) = L-alanyl-L-lysine(in)</text>
        <dbReference type="Rhea" id="RHEA:79415"/>
        <dbReference type="ChEBI" id="CHEBI:192470"/>
    </reaction>
</comment>
<organism evidence="21 22">
    <name type="scientific">Athelia psychrophila</name>
    <dbReference type="NCBI Taxonomy" id="1759441"/>
    <lineage>
        <taxon>Eukaryota</taxon>
        <taxon>Fungi</taxon>
        <taxon>Dikarya</taxon>
        <taxon>Basidiomycota</taxon>
        <taxon>Agaricomycotina</taxon>
        <taxon>Agaricomycetes</taxon>
        <taxon>Agaricomycetidae</taxon>
        <taxon>Atheliales</taxon>
        <taxon>Atheliaceae</taxon>
        <taxon>Athelia</taxon>
    </lineage>
</organism>
<protein>
    <recommendedName>
        <fullName evidence="15">Lysosomal dipeptide transporter MFSD1</fullName>
    </recommendedName>
    <alternativeName>
        <fullName evidence="16">Major facilitator superfamily domain-containing protein 1</fullName>
    </alternativeName>
</protein>
<comment type="catalytic activity">
    <reaction evidence="8">
        <text>L-aspartyl-L-lysine(out) = L-aspartyl-L-lysine(in)</text>
        <dbReference type="Rhea" id="RHEA:79411"/>
        <dbReference type="ChEBI" id="CHEBI:229953"/>
    </reaction>
</comment>
<evidence type="ECO:0000256" key="14">
    <source>
        <dbReference type="ARBA" id="ARBA00044924"/>
    </source>
</evidence>
<feature type="transmembrane region" description="Helical" evidence="20">
    <location>
        <begin position="53"/>
        <end position="74"/>
    </location>
</feature>
<dbReference type="Proteomes" id="UP000076532">
    <property type="component" value="Unassembled WGS sequence"/>
</dbReference>
<feature type="transmembrane region" description="Helical" evidence="20">
    <location>
        <begin position="139"/>
        <end position="160"/>
    </location>
</feature>
<dbReference type="OrthoDB" id="10255148at2759"/>
<evidence type="ECO:0000256" key="8">
    <source>
        <dbReference type="ARBA" id="ARBA00044898"/>
    </source>
</evidence>
<evidence type="ECO:0000256" key="11">
    <source>
        <dbReference type="ARBA" id="ARBA00044903"/>
    </source>
</evidence>
<dbReference type="GO" id="GO:0016020">
    <property type="term" value="C:membrane"/>
    <property type="evidence" value="ECO:0007669"/>
    <property type="project" value="UniProtKB-SubCell"/>
</dbReference>
<dbReference type="AlphaFoldDB" id="A0A166D397"/>
<evidence type="ECO:0000256" key="18">
    <source>
        <dbReference type="ARBA" id="ARBA00046376"/>
    </source>
</evidence>
<evidence type="ECO:0000256" key="2">
    <source>
        <dbReference type="ARBA" id="ARBA00044876"/>
    </source>
</evidence>
<comment type="subcellular location">
    <subcellularLocation>
        <location evidence="1">Membrane</location>
        <topology evidence="1">Multi-pass membrane protein</topology>
    </subcellularLocation>
</comment>
<feature type="transmembrane region" description="Helical" evidence="20">
    <location>
        <begin position="12"/>
        <end position="33"/>
    </location>
</feature>
<keyword evidence="20" id="KW-1133">Transmembrane helix</keyword>
<evidence type="ECO:0000256" key="4">
    <source>
        <dbReference type="ARBA" id="ARBA00044881"/>
    </source>
</evidence>
<feature type="transmembrane region" description="Helical" evidence="20">
    <location>
        <begin position="353"/>
        <end position="372"/>
    </location>
</feature>
<dbReference type="SUPFAM" id="SSF103473">
    <property type="entry name" value="MFS general substrate transporter"/>
    <property type="match status" value="1"/>
</dbReference>
<evidence type="ECO:0000256" key="15">
    <source>
        <dbReference type="ARBA" id="ARBA00044985"/>
    </source>
</evidence>
<accession>A0A166D397</accession>
<dbReference type="InterPro" id="IPR011701">
    <property type="entry name" value="MFS"/>
</dbReference>
<keyword evidence="22" id="KW-1185">Reference proteome</keyword>
<dbReference type="PANTHER" id="PTHR23512">
    <property type="entry name" value="MAJOR FACILITATOR SUPERFAMILY DOMAIN-CONTAINING PROTEIN 1"/>
    <property type="match status" value="1"/>
</dbReference>
<dbReference type="PANTHER" id="PTHR23512:SF12">
    <property type="entry name" value="TRANSPORTER, PUTATIVE (AFU_ORTHOLOGUE AFUA_4G00260)-RELATED"/>
    <property type="match status" value="1"/>
</dbReference>
<evidence type="ECO:0000256" key="3">
    <source>
        <dbReference type="ARBA" id="ARBA00044878"/>
    </source>
</evidence>
<feature type="compositionally biased region" description="Polar residues" evidence="19">
    <location>
        <begin position="445"/>
        <end position="466"/>
    </location>
</feature>
<comment type="catalytic activity">
    <reaction evidence="6">
        <text>L-lysyl-L-alpha-amino acid(out) = L-lysyl-L-alpha-amino acid(in)</text>
        <dbReference type="Rhea" id="RHEA:79387"/>
        <dbReference type="ChEBI" id="CHEBI:229965"/>
    </reaction>
</comment>
<comment type="subunit">
    <text evidence="18">Homodimer. Interacts with lysosomal protein GLMP (via lumenal domain); the interaction starts while both proteins are still in the endoplasmic reticulum and is required for stabilization of MFSD1 in lysosomes but has no direct effect on its targeting to lysosomes or transporter activity.</text>
</comment>
<comment type="catalytic activity">
    <reaction evidence="4">
        <text>L-alpha-aminoacyl-L-arginine(out) = L-alpha-aminoacyl-L-arginine(in)</text>
        <dbReference type="Rhea" id="RHEA:79367"/>
        <dbReference type="ChEBI" id="CHEBI:229968"/>
    </reaction>
</comment>
<comment type="catalytic activity">
    <reaction evidence="5">
        <text>L-alpha-aminoacyl-L-histidine(out) = L-alpha-aminoacyl-L-histidine(in)</text>
        <dbReference type="Rhea" id="RHEA:79375"/>
        <dbReference type="ChEBI" id="CHEBI:229967"/>
    </reaction>
</comment>
<keyword evidence="20" id="KW-0472">Membrane</keyword>
<evidence type="ECO:0000256" key="1">
    <source>
        <dbReference type="ARBA" id="ARBA00004141"/>
    </source>
</evidence>
<comment type="catalytic activity">
    <reaction evidence="11">
        <text>L-arginyl-glycine(out) = L-arginyl-glycine(in)</text>
        <dbReference type="Rhea" id="RHEA:79391"/>
        <dbReference type="ChEBI" id="CHEBI:229955"/>
    </reaction>
</comment>
<evidence type="ECO:0000256" key="7">
    <source>
        <dbReference type="ARBA" id="ARBA00044893"/>
    </source>
</evidence>
<evidence type="ECO:0000256" key="17">
    <source>
        <dbReference type="ARBA" id="ARBA00045709"/>
    </source>
</evidence>
<evidence type="ECO:0000256" key="5">
    <source>
        <dbReference type="ARBA" id="ARBA00044884"/>
    </source>
</evidence>
<feature type="transmembrane region" description="Helical" evidence="20">
    <location>
        <begin position="172"/>
        <end position="193"/>
    </location>
</feature>
<feature type="transmembrane region" description="Helical" evidence="20">
    <location>
        <begin position="489"/>
        <end position="511"/>
    </location>
</feature>
<evidence type="ECO:0000256" key="6">
    <source>
        <dbReference type="ARBA" id="ARBA00044891"/>
    </source>
</evidence>
<proteinExistence type="predicted"/>
<dbReference type="Gene3D" id="1.20.1250.20">
    <property type="entry name" value="MFS general substrate transporter like domains"/>
    <property type="match status" value="1"/>
</dbReference>
<dbReference type="Pfam" id="PF07690">
    <property type="entry name" value="MFS_1"/>
    <property type="match status" value="1"/>
</dbReference>
<evidence type="ECO:0000256" key="19">
    <source>
        <dbReference type="SAM" id="MobiDB-lite"/>
    </source>
</evidence>
<feature type="compositionally biased region" description="Basic and acidic residues" evidence="19">
    <location>
        <begin position="417"/>
        <end position="431"/>
    </location>
</feature>
<comment type="catalytic activity">
    <reaction evidence="14">
        <text>L-lysyl-glycine(out) = L-lysyl-glycine(in)</text>
        <dbReference type="Rhea" id="RHEA:79407"/>
        <dbReference type="ChEBI" id="CHEBI:191202"/>
    </reaction>
</comment>
<reference evidence="21 22" key="1">
    <citation type="journal article" date="2016" name="Mol. Biol. Evol.">
        <title>Comparative Genomics of Early-Diverging Mushroom-Forming Fungi Provides Insights into the Origins of Lignocellulose Decay Capabilities.</title>
        <authorList>
            <person name="Nagy L.G."/>
            <person name="Riley R."/>
            <person name="Tritt A."/>
            <person name="Adam C."/>
            <person name="Daum C."/>
            <person name="Floudas D."/>
            <person name="Sun H."/>
            <person name="Yadav J.S."/>
            <person name="Pangilinan J."/>
            <person name="Larsson K.H."/>
            <person name="Matsuura K."/>
            <person name="Barry K."/>
            <person name="Labutti K."/>
            <person name="Kuo R."/>
            <person name="Ohm R.A."/>
            <person name="Bhattacharya S.S."/>
            <person name="Shirouzu T."/>
            <person name="Yoshinaga Y."/>
            <person name="Martin F.M."/>
            <person name="Grigoriev I.V."/>
            <person name="Hibbett D.S."/>
        </authorList>
    </citation>
    <scope>NUCLEOTIDE SEQUENCE [LARGE SCALE GENOMIC DNA]</scope>
    <source>
        <strain evidence="21 22">CBS 109695</strain>
    </source>
</reference>
<sequence length="518" mass="55331">MPPQRRNRNAFFIRGLALLCACSLSIGSHYGSYILGPLKSRITREMGASNSEFSLLIAAFSLNSTWTPLVGGLLAARLGTALSSIIATSLILLGQLILLLGDLTASVHLMVLGMFVFGLGISPLAVVQESIIVRFFQHHNLGVSLALGLVAGKGASFVSARTAFPLSEWSPHAPFVVATLLAALSFAANLVYLASSKWLAREAGVALEAAEMSAEDAQAELDQPLSADEALRQVAAKKRVRLGDLVRMGDVFWTYMGINVLCGAVWSPFTHLASNLIEHRYNRFGTERADTSQASILLAGTRIERSDAHRASRSCQLGANISAQFLHPWQGAAGEIIQSSRVSLRGYGRVQSVLNAFVVLNVLQLVGAAALLRLDRGRRAQGAQGVGAYQALATSANEDGDGVEDEDADADAEEGDGDLRRGGEHGEGHETIEEEAETDEGTKRTLMSTETLALSPLSSRPATPSTRRAPKQEVEERVQSEGETQRGRVCAVVAGGTVLLTWALFMVSAVWKLRAGTK</sequence>
<feature type="region of interest" description="Disordered" evidence="19">
    <location>
        <begin position="395"/>
        <end position="486"/>
    </location>
</feature>
<feature type="compositionally biased region" description="Acidic residues" evidence="19">
    <location>
        <begin position="398"/>
        <end position="416"/>
    </location>
</feature>